<dbReference type="EMBL" id="JBHRZF010000011">
    <property type="protein sequence ID" value="MFC3859433.1"/>
    <property type="molecule type" value="Genomic_DNA"/>
</dbReference>
<organism evidence="1 2">
    <name type="scientific">Deinococcus antarcticus</name>
    <dbReference type="NCBI Taxonomy" id="1298767"/>
    <lineage>
        <taxon>Bacteria</taxon>
        <taxon>Thermotogati</taxon>
        <taxon>Deinococcota</taxon>
        <taxon>Deinococci</taxon>
        <taxon>Deinococcales</taxon>
        <taxon>Deinococcaceae</taxon>
        <taxon>Deinococcus</taxon>
    </lineage>
</organism>
<dbReference type="RefSeq" id="WP_380075599.1">
    <property type="nucleotide sequence ID" value="NZ_JBHRZF010000011.1"/>
</dbReference>
<sequence>MSGTKQINWDERFNEGSFDEVDTIQRMRKEIGHDPDTHIDLTISAWGLDQFLKAMEFALRYQNGEVKP</sequence>
<comment type="caution">
    <text evidence="1">The sequence shown here is derived from an EMBL/GenBank/DDBJ whole genome shotgun (WGS) entry which is preliminary data.</text>
</comment>
<accession>A0ABV8A4S5</accession>
<gene>
    <name evidence="1" type="ORF">ACFOPQ_01410</name>
</gene>
<evidence type="ECO:0000313" key="2">
    <source>
        <dbReference type="Proteomes" id="UP001595748"/>
    </source>
</evidence>
<proteinExistence type="predicted"/>
<keyword evidence="2" id="KW-1185">Reference proteome</keyword>
<dbReference type="Proteomes" id="UP001595748">
    <property type="component" value="Unassembled WGS sequence"/>
</dbReference>
<reference evidence="2" key="1">
    <citation type="journal article" date="2019" name="Int. J. Syst. Evol. Microbiol.">
        <title>The Global Catalogue of Microorganisms (GCM) 10K type strain sequencing project: providing services to taxonomists for standard genome sequencing and annotation.</title>
        <authorList>
            <consortium name="The Broad Institute Genomics Platform"/>
            <consortium name="The Broad Institute Genome Sequencing Center for Infectious Disease"/>
            <person name="Wu L."/>
            <person name="Ma J."/>
        </authorList>
    </citation>
    <scope>NUCLEOTIDE SEQUENCE [LARGE SCALE GENOMIC DNA]</scope>
    <source>
        <strain evidence="2">CCTCC AB 2013263</strain>
    </source>
</reference>
<protein>
    <submittedName>
        <fullName evidence="1">Uncharacterized protein</fullName>
    </submittedName>
</protein>
<evidence type="ECO:0000313" key="1">
    <source>
        <dbReference type="EMBL" id="MFC3859433.1"/>
    </source>
</evidence>
<name>A0ABV8A4S5_9DEIO</name>